<protein>
    <submittedName>
        <fullName evidence="5">Inositol 2-dehydrogenase</fullName>
        <ecNumber evidence="5">1.1.1.18</ecNumber>
    </submittedName>
</protein>
<dbReference type="Pfam" id="PF01408">
    <property type="entry name" value="GFO_IDH_MocA"/>
    <property type="match status" value="1"/>
</dbReference>
<dbReference type="Gene3D" id="3.30.360.10">
    <property type="entry name" value="Dihydrodipicolinate Reductase, domain 2"/>
    <property type="match status" value="1"/>
</dbReference>
<dbReference type="GO" id="GO:0050112">
    <property type="term" value="F:inositol 2-dehydrogenase (NAD+) activity"/>
    <property type="evidence" value="ECO:0007669"/>
    <property type="project" value="UniProtKB-EC"/>
</dbReference>
<gene>
    <name evidence="5" type="primary">iolG</name>
    <name evidence="5" type="ORF">K9V48_16690</name>
</gene>
<dbReference type="PANTHER" id="PTHR42840:SF3">
    <property type="entry name" value="BINDING ROSSMANN FOLD OXIDOREDUCTASE, PUTATIVE (AFU_ORTHOLOGUE AFUA_2G10240)-RELATED"/>
    <property type="match status" value="1"/>
</dbReference>
<evidence type="ECO:0000313" key="5">
    <source>
        <dbReference type="EMBL" id="MBZ5751838.1"/>
    </source>
</evidence>
<dbReference type="InterPro" id="IPR000683">
    <property type="entry name" value="Gfo/Idh/MocA-like_OxRdtase_N"/>
</dbReference>
<feature type="domain" description="Gfo/Idh/MocA-like oxidoreductase C-terminal" evidence="4">
    <location>
        <begin position="137"/>
        <end position="331"/>
    </location>
</feature>
<dbReference type="InterPro" id="IPR030827">
    <property type="entry name" value="Myo_inos_IolG"/>
</dbReference>
<dbReference type="SUPFAM" id="SSF51735">
    <property type="entry name" value="NAD(P)-binding Rossmann-fold domains"/>
    <property type="match status" value="1"/>
</dbReference>
<keyword evidence="6" id="KW-1185">Reference proteome</keyword>
<dbReference type="Gene3D" id="3.40.50.720">
    <property type="entry name" value="NAD(P)-binding Rossmann-like Domain"/>
    <property type="match status" value="1"/>
</dbReference>
<organism evidence="5 6">
    <name type="scientific">Metabacillus rhizolycopersici</name>
    <dbReference type="NCBI Taxonomy" id="2875709"/>
    <lineage>
        <taxon>Bacteria</taxon>
        <taxon>Bacillati</taxon>
        <taxon>Bacillota</taxon>
        <taxon>Bacilli</taxon>
        <taxon>Bacillales</taxon>
        <taxon>Bacillaceae</taxon>
        <taxon>Metabacillus</taxon>
    </lineage>
</organism>
<accession>A0ABS7UU51</accession>
<comment type="caution">
    <text evidence="5">The sequence shown here is derived from an EMBL/GenBank/DDBJ whole genome shotgun (WGS) entry which is preliminary data.</text>
</comment>
<feature type="domain" description="Gfo/Idh/MocA-like oxidoreductase N-terminal" evidence="3">
    <location>
        <begin position="5"/>
        <end position="125"/>
    </location>
</feature>
<reference evidence="5" key="1">
    <citation type="submission" date="2024-05" db="EMBL/GenBank/DDBJ databases">
        <title>Metabacillus sp. nov., isolated from the rhizosphere soil of tomato plants.</title>
        <authorList>
            <person name="Ma R."/>
        </authorList>
    </citation>
    <scope>NUCLEOTIDE SEQUENCE</scope>
    <source>
        <strain evidence="5">DBTR6</strain>
    </source>
</reference>
<dbReference type="PANTHER" id="PTHR42840">
    <property type="entry name" value="NAD(P)-BINDING ROSSMANN-FOLD SUPERFAMILY PROTEIN-RELATED"/>
    <property type="match status" value="1"/>
</dbReference>
<name>A0ABS7UU51_9BACI</name>
<dbReference type="InterPro" id="IPR036291">
    <property type="entry name" value="NAD(P)-bd_dom_sf"/>
</dbReference>
<dbReference type="NCBIfam" id="TIGR04380">
    <property type="entry name" value="myo_inos_iolG"/>
    <property type="match status" value="1"/>
</dbReference>
<dbReference type="RefSeq" id="WP_224140161.1">
    <property type="nucleotide sequence ID" value="NZ_JAIQUM010000040.1"/>
</dbReference>
<evidence type="ECO:0000256" key="2">
    <source>
        <dbReference type="ARBA" id="ARBA00023002"/>
    </source>
</evidence>
<proteinExistence type="inferred from homology"/>
<dbReference type="Proteomes" id="UP001165287">
    <property type="component" value="Unassembled WGS sequence"/>
</dbReference>
<dbReference type="Pfam" id="PF02894">
    <property type="entry name" value="GFO_IDH_MocA_C"/>
    <property type="match status" value="1"/>
</dbReference>
<evidence type="ECO:0000313" key="6">
    <source>
        <dbReference type="Proteomes" id="UP001165287"/>
    </source>
</evidence>
<dbReference type="EC" id="1.1.1.18" evidence="5"/>
<evidence type="ECO:0000259" key="4">
    <source>
        <dbReference type="Pfam" id="PF02894"/>
    </source>
</evidence>
<evidence type="ECO:0000256" key="1">
    <source>
        <dbReference type="ARBA" id="ARBA00010928"/>
    </source>
</evidence>
<dbReference type="InterPro" id="IPR004104">
    <property type="entry name" value="Gfo/Idh/MocA-like_OxRdtase_C"/>
</dbReference>
<dbReference type="SUPFAM" id="SSF55347">
    <property type="entry name" value="Glyceraldehyde-3-phosphate dehydrogenase-like, C-terminal domain"/>
    <property type="match status" value="1"/>
</dbReference>
<dbReference type="EMBL" id="JAIQUM010000040">
    <property type="protein sequence ID" value="MBZ5751838.1"/>
    <property type="molecule type" value="Genomic_DNA"/>
</dbReference>
<evidence type="ECO:0000259" key="3">
    <source>
        <dbReference type="Pfam" id="PF01408"/>
    </source>
</evidence>
<sequence length="334" mass="37484">MKEKIRCAVIGVGRLGYWHAENLATRIKGAELVTIASSRKESAEKVARELGVKKWTNNPQEIFEDPSIDAVVIVTPTKTHAELIIQAARSKKHIFVDKPLTETLEEAEMVIQEINKNNVFCQVGFMRRFDPAYAEAKRRIENGDIGQPIYFKGLSRDPGSPPEDYIKTSGGIFLDLCIHEYDIARFLMGDEVKSVKAFGDVLIHPFMNKYQDVDQSMTFMTFKNGASCDIEGSRNSSFGYDIRGEVIGTEGTIQIGSLQHHDIKILTSKGSAYDNVPNFPIKFKESFLNELSHFIECLQKNERPQVSEIDGKIALEIAEAATKSFKTKETVVLN</sequence>
<keyword evidence="2 5" id="KW-0560">Oxidoreductase</keyword>
<comment type="similarity">
    <text evidence="1">Belongs to the Gfo/Idh/MocA family.</text>
</comment>